<keyword evidence="1" id="KW-0472">Membrane</keyword>
<proteinExistence type="predicted"/>
<feature type="transmembrane region" description="Helical" evidence="1">
    <location>
        <begin position="227"/>
        <end position="249"/>
    </location>
</feature>
<feature type="transmembrane region" description="Helical" evidence="1">
    <location>
        <begin position="42"/>
        <end position="65"/>
    </location>
</feature>
<reference evidence="2 3" key="1">
    <citation type="submission" date="2024-08" db="EMBL/GenBank/DDBJ databases">
        <authorList>
            <person name="Cucini C."/>
            <person name="Frati F."/>
        </authorList>
    </citation>
    <scope>NUCLEOTIDE SEQUENCE [LARGE SCALE GENOMIC DNA]</scope>
</reference>
<organism evidence="2 3">
    <name type="scientific">Orchesella dallaii</name>
    <dbReference type="NCBI Taxonomy" id="48710"/>
    <lineage>
        <taxon>Eukaryota</taxon>
        <taxon>Metazoa</taxon>
        <taxon>Ecdysozoa</taxon>
        <taxon>Arthropoda</taxon>
        <taxon>Hexapoda</taxon>
        <taxon>Collembola</taxon>
        <taxon>Entomobryomorpha</taxon>
        <taxon>Entomobryoidea</taxon>
        <taxon>Orchesellidae</taxon>
        <taxon>Orchesellinae</taxon>
        <taxon>Orchesella</taxon>
    </lineage>
</organism>
<keyword evidence="3" id="KW-1185">Reference proteome</keyword>
<dbReference type="EMBL" id="CAXLJM020000048">
    <property type="protein sequence ID" value="CAL8112231.1"/>
    <property type="molecule type" value="Genomic_DNA"/>
</dbReference>
<feature type="transmembrane region" description="Helical" evidence="1">
    <location>
        <begin position="179"/>
        <end position="206"/>
    </location>
</feature>
<evidence type="ECO:0000313" key="3">
    <source>
        <dbReference type="Proteomes" id="UP001642540"/>
    </source>
</evidence>
<sequence length="364" mass="41539">MPYYKWIPWCIMMSGLGLTGVLCAFASLKYSYFAPQSGFQAINLIILSCVSFAIFCICEITITAARHIHPTCYAFNRAFQLEKELLEKVMTAEELAQYKGSAQEKSTGILVIIITSLGVWAPIVMAVAAIISDYDAFYFIIEYEFMPDPFQRERDIIFLTCGIRFLCVLATTLECTRTLLTAVGMFIPFFDRGMVVMGIMATKIYTHDEFKKVYVEVMILFKIVEPFLYSLVYIGLTFTFWLVVGFAWITIKGFGKLPMWMYLVCAPLTFAMAVCYLVVFPMYLQLPMGLAHLVDKNRQRARREYAGSTVKTVKKKAAWLEAKALAKIKIKYGPFFYLHEAVIPEQLCLISERICDAILLVDFN</sequence>
<keyword evidence="1" id="KW-1133">Transmembrane helix</keyword>
<feature type="transmembrane region" description="Helical" evidence="1">
    <location>
        <begin position="6"/>
        <end position="30"/>
    </location>
</feature>
<feature type="transmembrane region" description="Helical" evidence="1">
    <location>
        <begin position="156"/>
        <end position="173"/>
    </location>
</feature>
<evidence type="ECO:0000256" key="1">
    <source>
        <dbReference type="SAM" id="Phobius"/>
    </source>
</evidence>
<protein>
    <submittedName>
        <fullName evidence="2">Uncharacterized protein</fullName>
    </submittedName>
</protein>
<feature type="transmembrane region" description="Helical" evidence="1">
    <location>
        <begin position="109"/>
        <end position="131"/>
    </location>
</feature>
<comment type="caution">
    <text evidence="2">The sequence shown here is derived from an EMBL/GenBank/DDBJ whole genome shotgun (WGS) entry which is preliminary data.</text>
</comment>
<evidence type="ECO:0000313" key="2">
    <source>
        <dbReference type="EMBL" id="CAL8112231.1"/>
    </source>
</evidence>
<accession>A0ABP1QZA6</accession>
<dbReference type="Proteomes" id="UP001642540">
    <property type="component" value="Unassembled WGS sequence"/>
</dbReference>
<gene>
    <name evidence="2" type="ORF">ODALV1_LOCUS15549</name>
</gene>
<keyword evidence="1" id="KW-0812">Transmembrane</keyword>
<name>A0ABP1QZA6_9HEXA</name>
<feature type="transmembrane region" description="Helical" evidence="1">
    <location>
        <begin position="261"/>
        <end position="284"/>
    </location>
</feature>